<protein>
    <submittedName>
        <fullName evidence="2">Uncharacterized protein</fullName>
    </submittedName>
</protein>
<name>A0A8C4EDY1_DICLA</name>
<reference evidence="2" key="1">
    <citation type="submission" date="2025-08" db="UniProtKB">
        <authorList>
            <consortium name="Ensembl"/>
        </authorList>
    </citation>
    <scope>IDENTIFICATION</scope>
</reference>
<evidence type="ECO:0000256" key="1">
    <source>
        <dbReference type="SAM" id="Phobius"/>
    </source>
</evidence>
<sequence>SHLITVAGDLMTSFPMGMNALFHRFHYFISQLVRGKDHVCACTCGRHQVYHVVPYNEVQSMVVSRENNFLSDILTQQKMDVIVGLFLGICISYVLLWLNRVWFPGFKIWRYMLKIWCSCPLEDNGANSVSLCVCVCSYMSATGKKYQMF</sequence>
<dbReference type="PANTHER" id="PTHR28666:SF1">
    <property type="entry name" value="TRANSMEMBRANE PROTEIN 240"/>
    <property type="match status" value="1"/>
</dbReference>
<keyword evidence="3" id="KW-1185">Reference proteome</keyword>
<dbReference type="Proteomes" id="UP000694389">
    <property type="component" value="Unassembled WGS sequence"/>
</dbReference>
<reference evidence="2" key="2">
    <citation type="submission" date="2025-09" db="UniProtKB">
        <authorList>
            <consortium name="Ensembl"/>
        </authorList>
    </citation>
    <scope>IDENTIFICATION</scope>
</reference>
<dbReference type="PANTHER" id="PTHR28666">
    <property type="entry name" value="TRANSMEMBRANE PROTEIN 240"/>
    <property type="match status" value="1"/>
</dbReference>
<keyword evidence="1" id="KW-0472">Membrane</keyword>
<proteinExistence type="predicted"/>
<keyword evidence="1" id="KW-0812">Transmembrane</keyword>
<accession>A0A8C4EDY1</accession>
<evidence type="ECO:0000313" key="3">
    <source>
        <dbReference type="Proteomes" id="UP000694389"/>
    </source>
</evidence>
<dbReference type="GeneTree" id="ENSGT00940000179370"/>
<organism evidence="2 3">
    <name type="scientific">Dicentrarchus labrax</name>
    <name type="common">European seabass</name>
    <name type="synonym">Morone labrax</name>
    <dbReference type="NCBI Taxonomy" id="13489"/>
    <lineage>
        <taxon>Eukaryota</taxon>
        <taxon>Metazoa</taxon>
        <taxon>Chordata</taxon>
        <taxon>Craniata</taxon>
        <taxon>Vertebrata</taxon>
        <taxon>Euteleostomi</taxon>
        <taxon>Actinopterygii</taxon>
        <taxon>Neopterygii</taxon>
        <taxon>Teleostei</taxon>
        <taxon>Neoteleostei</taxon>
        <taxon>Acanthomorphata</taxon>
        <taxon>Eupercaria</taxon>
        <taxon>Moronidae</taxon>
        <taxon>Dicentrarchus</taxon>
    </lineage>
</organism>
<dbReference type="Pfam" id="PF15207">
    <property type="entry name" value="TMEM240"/>
    <property type="match status" value="1"/>
</dbReference>
<dbReference type="InterPro" id="IPR027947">
    <property type="entry name" value="TMEM240"/>
</dbReference>
<feature type="transmembrane region" description="Helical" evidence="1">
    <location>
        <begin position="81"/>
        <end position="103"/>
    </location>
</feature>
<dbReference type="Ensembl" id="ENSDLAT00005018253.2">
    <property type="protein sequence ID" value="ENSDLAP00005016877.2"/>
    <property type="gene ID" value="ENSDLAG00005008187.2"/>
</dbReference>
<keyword evidence="1" id="KW-1133">Transmembrane helix</keyword>
<evidence type="ECO:0000313" key="2">
    <source>
        <dbReference type="Ensembl" id="ENSDLAP00005016877.2"/>
    </source>
</evidence>
<dbReference type="AlphaFoldDB" id="A0A8C4EDY1"/>